<dbReference type="Gene3D" id="3.20.20.70">
    <property type="entry name" value="Aldolase class I"/>
    <property type="match status" value="1"/>
</dbReference>
<evidence type="ECO:0000313" key="10">
    <source>
        <dbReference type="EMBL" id="MBI9115254.1"/>
    </source>
</evidence>
<comment type="caution">
    <text evidence="10">The sequence shown here is derived from an EMBL/GenBank/DDBJ whole genome shotgun (WGS) entry which is preliminary data.</text>
</comment>
<accession>A0A934IE32</accession>
<dbReference type="Pfam" id="PF00290">
    <property type="entry name" value="Trp_syntA"/>
    <property type="match status" value="1"/>
</dbReference>
<comment type="catalytic activity">
    <reaction evidence="7 8">
        <text>(1S,2R)-1-C-(indol-3-yl)glycerol 3-phosphate + L-serine = D-glyceraldehyde 3-phosphate + L-tryptophan + H2O</text>
        <dbReference type="Rhea" id="RHEA:10532"/>
        <dbReference type="ChEBI" id="CHEBI:15377"/>
        <dbReference type="ChEBI" id="CHEBI:33384"/>
        <dbReference type="ChEBI" id="CHEBI:57912"/>
        <dbReference type="ChEBI" id="CHEBI:58866"/>
        <dbReference type="ChEBI" id="CHEBI:59776"/>
        <dbReference type="EC" id="4.2.1.20"/>
    </reaction>
</comment>
<dbReference type="InterPro" id="IPR002028">
    <property type="entry name" value="Trp_synthase_suA"/>
</dbReference>
<feature type="active site" description="Proton acceptor" evidence="8">
    <location>
        <position position="63"/>
    </location>
</feature>
<dbReference type="EMBL" id="JAEINH010000007">
    <property type="protein sequence ID" value="MBI9115254.1"/>
    <property type="molecule type" value="Genomic_DNA"/>
</dbReference>
<protein>
    <recommendedName>
        <fullName evidence="8">Tryptophan synthase alpha chain</fullName>
        <ecNumber evidence="8">4.2.1.20</ecNumber>
    </recommendedName>
</protein>
<keyword evidence="11" id="KW-1185">Reference proteome</keyword>
<evidence type="ECO:0000256" key="2">
    <source>
        <dbReference type="ARBA" id="ARBA00011270"/>
    </source>
</evidence>
<dbReference type="CDD" id="cd04724">
    <property type="entry name" value="Tryptophan_synthase_alpha"/>
    <property type="match status" value="1"/>
</dbReference>
<dbReference type="EC" id="4.2.1.20" evidence="8"/>
<keyword evidence="6 8" id="KW-0456">Lyase</keyword>
<dbReference type="NCBIfam" id="TIGR00262">
    <property type="entry name" value="trpA"/>
    <property type="match status" value="1"/>
</dbReference>
<dbReference type="GO" id="GO:0004834">
    <property type="term" value="F:tryptophan synthase activity"/>
    <property type="evidence" value="ECO:0007669"/>
    <property type="project" value="UniProtKB-UniRule"/>
</dbReference>
<comment type="similarity">
    <text evidence="8 9">Belongs to the TrpA family.</text>
</comment>
<comment type="pathway">
    <text evidence="1 8">Amino-acid biosynthesis; L-tryptophan biosynthesis; L-tryptophan from chorismate: step 5/5.</text>
</comment>
<dbReference type="InterPro" id="IPR013785">
    <property type="entry name" value="Aldolase_TIM"/>
</dbReference>
<feature type="active site" description="Proton acceptor" evidence="8">
    <location>
        <position position="52"/>
    </location>
</feature>
<evidence type="ECO:0000256" key="6">
    <source>
        <dbReference type="ARBA" id="ARBA00023239"/>
    </source>
</evidence>
<dbReference type="Proteomes" id="UP000602087">
    <property type="component" value="Unassembled WGS sequence"/>
</dbReference>
<comment type="function">
    <text evidence="8">The alpha subunit is responsible for the aldol cleavage of indoleglycerol phosphate to indole and glyceraldehyde 3-phosphate.</text>
</comment>
<dbReference type="PANTHER" id="PTHR43406">
    <property type="entry name" value="TRYPTOPHAN SYNTHASE, ALPHA CHAIN"/>
    <property type="match status" value="1"/>
</dbReference>
<proteinExistence type="inferred from homology"/>
<keyword evidence="5 8" id="KW-0057">Aromatic amino acid biosynthesis</keyword>
<name>A0A934IE32_9MICO</name>
<evidence type="ECO:0000256" key="3">
    <source>
        <dbReference type="ARBA" id="ARBA00022605"/>
    </source>
</evidence>
<dbReference type="RefSeq" id="WP_198733825.1">
    <property type="nucleotide sequence ID" value="NZ_JAEINH010000007.1"/>
</dbReference>
<evidence type="ECO:0000256" key="5">
    <source>
        <dbReference type="ARBA" id="ARBA00023141"/>
    </source>
</evidence>
<evidence type="ECO:0000313" key="11">
    <source>
        <dbReference type="Proteomes" id="UP000602087"/>
    </source>
</evidence>
<keyword evidence="4 8" id="KW-0822">Tryptophan biosynthesis</keyword>
<evidence type="ECO:0000256" key="4">
    <source>
        <dbReference type="ARBA" id="ARBA00022822"/>
    </source>
</evidence>
<dbReference type="AlphaFoldDB" id="A0A934IE32"/>
<dbReference type="HAMAP" id="MF_00131">
    <property type="entry name" value="Trp_synth_alpha"/>
    <property type="match status" value="1"/>
</dbReference>
<dbReference type="GO" id="GO:0005829">
    <property type="term" value="C:cytosol"/>
    <property type="evidence" value="ECO:0007669"/>
    <property type="project" value="TreeGrafter"/>
</dbReference>
<sequence length="278" mass="29315">MGSSDTTPRAVFPGRTPGVPRIALFLNAGDPDDEEMVEIVRLMDAARVDCLELAVPFPDSVTDGPVVRASATRALDRGTDLPRVLRLVERLRATTTHTRIVLLVDWSHSLRPTDLARSVDEIRGSGADGLLVHGLPPMLRGRTTELCLAAGLPTVQTCYHGTSTGETFAAAARDATAYVYLVARYGRSGTPGGDALASVRSSVDRLRELTDAPVAVGFGISTADDVRRVTDAGADAAVVGTACVRAVEQGIGDHDVVGSFAAFLERLLPAPQPALPRP</sequence>
<dbReference type="SUPFAM" id="SSF51366">
    <property type="entry name" value="Ribulose-phoshate binding barrel"/>
    <property type="match status" value="1"/>
</dbReference>
<dbReference type="InterPro" id="IPR011060">
    <property type="entry name" value="RibuloseP-bd_barrel"/>
</dbReference>
<evidence type="ECO:0000256" key="8">
    <source>
        <dbReference type="HAMAP-Rule" id="MF_00131"/>
    </source>
</evidence>
<comment type="subunit">
    <text evidence="2 8">Tetramer of two alpha and two beta chains.</text>
</comment>
<organism evidence="10 11">
    <name type="scientific">Sanguibacter suaedae</name>
    <dbReference type="NCBI Taxonomy" id="2795737"/>
    <lineage>
        <taxon>Bacteria</taxon>
        <taxon>Bacillati</taxon>
        <taxon>Actinomycetota</taxon>
        <taxon>Actinomycetes</taxon>
        <taxon>Micrococcales</taxon>
        <taxon>Sanguibacteraceae</taxon>
        <taxon>Sanguibacter</taxon>
    </lineage>
</organism>
<keyword evidence="3 8" id="KW-0028">Amino-acid biosynthesis</keyword>
<evidence type="ECO:0000256" key="9">
    <source>
        <dbReference type="RuleBase" id="RU003662"/>
    </source>
</evidence>
<gene>
    <name evidence="8 10" type="primary">trpA</name>
    <name evidence="10" type="ORF">JAV76_09555</name>
</gene>
<reference evidence="10" key="1">
    <citation type="submission" date="2020-12" db="EMBL/GenBank/DDBJ databases">
        <title>Sanguibacter suaedae sp. nov., isolated from Suaeda aralocaspica.</title>
        <authorList>
            <person name="Ma Q."/>
        </authorList>
    </citation>
    <scope>NUCLEOTIDE SEQUENCE</scope>
    <source>
        <strain evidence="10">YZGR15</strain>
    </source>
</reference>
<dbReference type="PANTHER" id="PTHR43406:SF1">
    <property type="entry name" value="TRYPTOPHAN SYNTHASE ALPHA CHAIN, CHLOROPLASTIC"/>
    <property type="match status" value="1"/>
</dbReference>
<evidence type="ECO:0000256" key="7">
    <source>
        <dbReference type="ARBA" id="ARBA00049047"/>
    </source>
</evidence>
<evidence type="ECO:0000256" key="1">
    <source>
        <dbReference type="ARBA" id="ARBA00004733"/>
    </source>
</evidence>